<dbReference type="Pfam" id="PF08241">
    <property type="entry name" value="Methyltransf_11"/>
    <property type="match status" value="1"/>
</dbReference>
<dbReference type="GO" id="GO:0008757">
    <property type="term" value="F:S-adenosylmethionine-dependent methyltransferase activity"/>
    <property type="evidence" value="ECO:0007669"/>
    <property type="project" value="InterPro"/>
</dbReference>
<proteinExistence type="predicted"/>
<dbReference type="CDD" id="cd02440">
    <property type="entry name" value="AdoMet_MTases"/>
    <property type="match status" value="1"/>
</dbReference>
<organism evidence="2 3">
    <name type="scientific">Marinilabilia salmonicolor</name>
    <dbReference type="NCBI Taxonomy" id="989"/>
    <lineage>
        <taxon>Bacteria</taxon>
        <taxon>Pseudomonadati</taxon>
        <taxon>Bacteroidota</taxon>
        <taxon>Bacteroidia</taxon>
        <taxon>Marinilabiliales</taxon>
        <taxon>Marinilabiliaceae</taxon>
        <taxon>Marinilabilia</taxon>
    </lineage>
</organism>
<dbReference type="Gene3D" id="3.40.50.150">
    <property type="entry name" value="Vaccinia Virus protein VP39"/>
    <property type="match status" value="1"/>
</dbReference>
<keyword evidence="2" id="KW-0489">Methyltransferase</keyword>
<dbReference type="EMBL" id="QPIZ01000016">
    <property type="protein sequence ID" value="RCW31969.1"/>
    <property type="molecule type" value="Genomic_DNA"/>
</dbReference>
<dbReference type="OrthoDB" id="9770553at2"/>
<evidence type="ECO:0000313" key="3">
    <source>
        <dbReference type="Proteomes" id="UP000252733"/>
    </source>
</evidence>
<gene>
    <name evidence="2" type="ORF">DFO77_11636</name>
</gene>
<feature type="domain" description="Methyltransferase type 11" evidence="1">
    <location>
        <begin position="41"/>
        <end position="137"/>
    </location>
</feature>
<accession>A0A2T0XR67</accession>
<protein>
    <submittedName>
        <fullName evidence="2">Methyltransferase family protein</fullName>
    </submittedName>
</protein>
<sequence>MEDKKFNPEHRKKLNDPERLEKLEPGKIWAFIDYKKPERIIDIGAGTAFITAALGDLMPKALIDAYDIEPVMVEEMRSNLPEYSRITPHLMADNELPVEDEYADVVWLINLFHELRKPHLLLKEIKRVLKPNGKLLIIDWAKREDACESGPPLEHRVDEATITSLMVDADFSNIKATEEFTDHLGVVGTKL</sequence>
<keyword evidence="3" id="KW-1185">Reference proteome</keyword>
<keyword evidence="2" id="KW-0808">Transferase</keyword>
<dbReference type="GO" id="GO:0032259">
    <property type="term" value="P:methylation"/>
    <property type="evidence" value="ECO:0007669"/>
    <property type="project" value="UniProtKB-KW"/>
</dbReference>
<comment type="caution">
    <text evidence="2">The sequence shown here is derived from an EMBL/GenBank/DDBJ whole genome shotgun (WGS) entry which is preliminary data.</text>
</comment>
<dbReference type="AlphaFoldDB" id="A0A2T0XR67"/>
<dbReference type="InterPro" id="IPR013216">
    <property type="entry name" value="Methyltransf_11"/>
</dbReference>
<dbReference type="InterPro" id="IPR029063">
    <property type="entry name" value="SAM-dependent_MTases_sf"/>
</dbReference>
<name>A0A2T0XR67_9BACT</name>
<dbReference type="RefSeq" id="WP_106152141.1">
    <property type="nucleotide sequence ID" value="NZ_PVTS01000003.1"/>
</dbReference>
<evidence type="ECO:0000259" key="1">
    <source>
        <dbReference type="Pfam" id="PF08241"/>
    </source>
</evidence>
<dbReference type="SUPFAM" id="SSF53335">
    <property type="entry name" value="S-adenosyl-L-methionine-dependent methyltransferases"/>
    <property type="match status" value="1"/>
</dbReference>
<dbReference type="Proteomes" id="UP000252733">
    <property type="component" value="Unassembled WGS sequence"/>
</dbReference>
<dbReference type="PANTHER" id="PTHR43591">
    <property type="entry name" value="METHYLTRANSFERASE"/>
    <property type="match status" value="1"/>
</dbReference>
<reference evidence="2 3" key="1">
    <citation type="submission" date="2018-07" db="EMBL/GenBank/DDBJ databases">
        <title>Freshwater and sediment microbial communities from various areas in North America, analyzing microbe dynamics in response to fracking.</title>
        <authorList>
            <person name="Lamendella R."/>
        </authorList>
    </citation>
    <scope>NUCLEOTIDE SEQUENCE [LARGE SCALE GENOMIC DNA]</scope>
    <source>
        <strain evidence="2 3">160A</strain>
    </source>
</reference>
<dbReference type="STRING" id="1168289.GCA_000259075_00384"/>
<evidence type="ECO:0000313" key="2">
    <source>
        <dbReference type="EMBL" id="RCW31969.1"/>
    </source>
</evidence>